<evidence type="ECO:0000256" key="1">
    <source>
        <dbReference type="SAM" id="SignalP"/>
    </source>
</evidence>
<sequence length="280" mass="29853">MKFRHLAVGIGMAASTLVVAMQAPANAFNFKTNYSTDFSGNDRWVNNIWLDSVEFNDEVTGEFKSISDFTLVNYVDNVTNDLWTGGNSGAASVDLGDKATLDMGNGTILTRGVEAPDSAQLSAVLSNNNLNNIIDTEDSGNFAMDLYFDQAVDNLFVWERGMNSKMDLQAIDNAGNAVGSLFALSSSSSWDYAGFNLNTQEIGGTQKVSSLGVSMADLGVEAPIAGVRVFSRGRAYRGPDWKILGSVAENQPNPESVPEPSAMLGLLAVGAIAAKRLKQA</sequence>
<dbReference type="InterPro" id="IPR013424">
    <property type="entry name" value="Ice-binding_C"/>
</dbReference>
<dbReference type="RefSeq" id="WP_215619617.1">
    <property type="nucleotide sequence ID" value="NZ_JADOER010000016.1"/>
</dbReference>
<dbReference type="NCBIfam" id="TIGR02595">
    <property type="entry name" value="PEP_CTERM"/>
    <property type="match status" value="1"/>
</dbReference>
<proteinExistence type="predicted"/>
<comment type="caution">
    <text evidence="2">The sequence shown here is derived from an EMBL/GenBank/DDBJ whole genome shotgun (WGS) entry which is preliminary data.</text>
</comment>
<evidence type="ECO:0000313" key="3">
    <source>
        <dbReference type="Proteomes" id="UP001196661"/>
    </source>
</evidence>
<protein>
    <submittedName>
        <fullName evidence="2">PEP-CTERM sorting domain-containing protein</fullName>
    </submittedName>
</protein>
<dbReference type="NCBIfam" id="NF041929">
    <property type="entry name" value="Xrt_dep_XDP2"/>
    <property type="match status" value="1"/>
</dbReference>
<feature type="chain" id="PRO_5046032439" evidence="1">
    <location>
        <begin position="28"/>
        <end position="280"/>
    </location>
</feature>
<reference evidence="2 3" key="1">
    <citation type="journal article" date="2021" name="Mar. Drugs">
        <title>Genome Reduction and Secondary Metabolism of the Marine Sponge-Associated Cyanobacterium Leptothoe.</title>
        <authorList>
            <person name="Konstantinou D."/>
            <person name="Popin R.V."/>
            <person name="Fewer D.P."/>
            <person name="Sivonen K."/>
            <person name="Gkelis S."/>
        </authorList>
    </citation>
    <scope>NUCLEOTIDE SEQUENCE [LARGE SCALE GENOMIC DNA]</scope>
    <source>
        <strain evidence="2 3">TAU-MAC 1615</strain>
    </source>
</reference>
<feature type="signal peptide" evidence="1">
    <location>
        <begin position="1"/>
        <end position="27"/>
    </location>
</feature>
<name>A0ABS5Y7I5_9CYAN</name>
<dbReference type="Proteomes" id="UP001196661">
    <property type="component" value="Unassembled WGS sequence"/>
</dbReference>
<accession>A0ABS5Y7I5</accession>
<evidence type="ECO:0000313" key="2">
    <source>
        <dbReference type="EMBL" id="MBT9313731.1"/>
    </source>
</evidence>
<organism evidence="2 3">
    <name type="scientific">Leptothoe kymatousa TAU-MAC 1615</name>
    <dbReference type="NCBI Taxonomy" id="2364775"/>
    <lineage>
        <taxon>Bacteria</taxon>
        <taxon>Bacillati</taxon>
        <taxon>Cyanobacteriota</taxon>
        <taxon>Cyanophyceae</taxon>
        <taxon>Nodosilineales</taxon>
        <taxon>Cymatolegaceae</taxon>
        <taxon>Leptothoe</taxon>
        <taxon>Leptothoe kymatousa</taxon>
    </lineage>
</organism>
<keyword evidence="1" id="KW-0732">Signal</keyword>
<keyword evidence="3" id="KW-1185">Reference proteome</keyword>
<dbReference type="EMBL" id="JADOER010000016">
    <property type="protein sequence ID" value="MBT9313731.1"/>
    <property type="molecule type" value="Genomic_DNA"/>
</dbReference>
<gene>
    <name evidence="2" type="ORF">IXB28_16090</name>
</gene>